<evidence type="ECO:0000313" key="1">
    <source>
        <dbReference type="EMBL" id="CAG8612998.1"/>
    </source>
</evidence>
<proteinExistence type="predicted"/>
<protein>
    <submittedName>
        <fullName evidence="1">7163_t:CDS:1</fullName>
    </submittedName>
</protein>
<name>A0ACA9MUM4_9GLOM</name>
<feature type="non-terminal residue" evidence="1">
    <location>
        <position position="1"/>
    </location>
</feature>
<gene>
    <name evidence="1" type="ORF">SCALOS_LOCUS7363</name>
</gene>
<dbReference type="EMBL" id="CAJVPM010016246">
    <property type="protein sequence ID" value="CAG8612998.1"/>
    <property type="molecule type" value="Genomic_DNA"/>
</dbReference>
<accession>A0ACA9MUM4</accession>
<keyword evidence="2" id="KW-1185">Reference proteome</keyword>
<reference evidence="1" key="1">
    <citation type="submission" date="2021-06" db="EMBL/GenBank/DDBJ databases">
        <authorList>
            <person name="Kallberg Y."/>
            <person name="Tangrot J."/>
            <person name="Rosling A."/>
        </authorList>
    </citation>
    <scope>NUCLEOTIDE SEQUENCE</scope>
    <source>
        <strain evidence="1">AU212A</strain>
    </source>
</reference>
<sequence>LEIPSAYLFTSSQRTIEYEKKVVKEIALGFTRLLYVTSEKLLLNESLKILCNRLYRNRKLQFVIDEAHCIFSFCHFRKLEKIRSIETNYPGSNIMALTTTLSWDNIVDLRSNLNISAQNFKLVRSENFLQPELYFLVLDRENSKSDLVKQPDDSILPVCNSSNSCNNCIRRNADCVEKKDARIDIVYMLRVLNVLSTKTLAELALADLVYCSLVKQSIWLERKSYLICSLVIKGTTEDADLLVNTNSWLYWK</sequence>
<dbReference type="Proteomes" id="UP000789860">
    <property type="component" value="Unassembled WGS sequence"/>
</dbReference>
<comment type="caution">
    <text evidence="1">The sequence shown here is derived from an EMBL/GenBank/DDBJ whole genome shotgun (WGS) entry which is preliminary data.</text>
</comment>
<organism evidence="1 2">
    <name type="scientific">Scutellospora calospora</name>
    <dbReference type="NCBI Taxonomy" id="85575"/>
    <lineage>
        <taxon>Eukaryota</taxon>
        <taxon>Fungi</taxon>
        <taxon>Fungi incertae sedis</taxon>
        <taxon>Mucoromycota</taxon>
        <taxon>Glomeromycotina</taxon>
        <taxon>Glomeromycetes</taxon>
        <taxon>Diversisporales</taxon>
        <taxon>Gigasporaceae</taxon>
        <taxon>Scutellospora</taxon>
    </lineage>
</organism>
<evidence type="ECO:0000313" key="2">
    <source>
        <dbReference type="Proteomes" id="UP000789860"/>
    </source>
</evidence>